<dbReference type="Proteomes" id="UP001187192">
    <property type="component" value="Unassembled WGS sequence"/>
</dbReference>
<evidence type="ECO:0000313" key="1">
    <source>
        <dbReference type="EMBL" id="GMN29713.1"/>
    </source>
</evidence>
<dbReference type="Gene3D" id="3.80.10.10">
    <property type="entry name" value="Ribonuclease Inhibitor"/>
    <property type="match status" value="1"/>
</dbReference>
<name>A0AA87ZN62_FICCA</name>
<accession>A0AA87ZN62</accession>
<reference evidence="1" key="1">
    <citation type="submission" date="2023-07" db="EMBL/GenBank/DDBJ databases">
        <title>draft genome sequence of fig (Ficus carica).</title>
        <authorList>
            <person name="Takahashi T."/>
            <person name="Nishimura K."/>
        </authorList>
    </citation>
    <scope>NUCLEOTIDE SEQUENCE</scope>
</reference>
<sequence>MLVKNLKLTNKGSRLNGDQSTALDALGALRSLMELKMIEYYTGERLVFKSQMFKKLKKLHVEKFEQLIEVSLESEALAMLEKLTVCHCTQLKPLPYRYPLGVLKELIVYDMSMDFIRDVQRRIDVAELVDHQVETINHSSSSASERGVLEIRSRRLYT</sequence>
<dbReference type="InterPro" id="IPR032675">
    <property type="entry name" value="LRR_dom_sf"/>
</dbReference>
<proteinExistence type="predicted"/>
<keyword evidence="2" id="KW-1185">Reference proteome</keyword>
<organism evidence="1 2">
    <name type="scientific">Ficus carica</name>
    <name type="common">Common fig</name>
    <dbReference type="NCBI Taxonomy" id="3494"/>
    <lineage>
        <taxon>Eukaryota</taxon>
        <taxon>Viridiplantae</taxon>
        <taxon>Streptophyta</taxon>
        <taxon>Embryophyta</taxon>
        <taxon>Tracheophyta</taxon>
        <taxon>Spermatophyta</taxon>
        <taxon>Magnoliopsida</taxon>
        <taxon>eudicotyledons</taxon>
        <taxon>Gunneridae</taxon>
        <taxon>Pentapetalae</taxon>
        <taxon>rosids</taxon>
        <taxon>fabids</taxon>
        <taxon>Rosales</taxon>
        <taxon>Moraceae</taxon>
        <taxon>Ficeae</taxon>
        <taxon>Ficus</taxon>
    </lineage>
</organism>
<dbReference type="EMBL" id="BTGU01000002">
    <property type="protein sequence ID" value="GMN29713.1"/>
    <property type="molecule type" value="Genomic_DNA"/>
</dbReference>
<gene>
    <name evidence="1" type="ORF">TIFTF001_002536</name>
</gene>
<protein>
    <submittedName>
        <fullName evidence="1">Uncharacterized protein</fullName>
    </submittedName>
</protein>
<comment type="caution">
    <text evidence="1">The sequence shown here is derived from an EMBL/GenBank/DDBJ whole genome shotgun (WGS) entry which is preliminary data.</text>
</comment>
<dbReference type="AlphaFoldDB" id="A0AA87ZN62"/>
<evidence type="ECO:0000313" key="2">
    <source>
        <dbReference type="Proteomes" id="UP001187192"/>
    </source>
</evidence>